<evidence type="ECO:0000259" key="2">
    <source>
        <dbReference type="Pfam" id="PF13649"/>
    </source>
</evidence>
<dbReference type="AlphaFoldDB" id="A0A1B7MWW7"/>
<feature type="compositionally biased region" description="Polar residues" evidence="1">
    <location>
        <begin position="661"/>
        <end position="674"/>
    </location>
</feature>
<dbReference type="OrthoDB" id="2013972at2759"/>
<feature type="region of interest" description="Disordered" evidence="1">
    <location>
        <begin position="1"/>
        <end position="307"/>
    </location>
</feature>
<dbReference type="InParanoid" id="A0A1B7MWW7"/>
<dbReference type="InterPro" id="IPR041698">
    <property type="entry name" value="Methyltransf_25"/>
</dbReference>
<feature type="compositionally biased region" description="Polar residues" evidence="1">
    <location>
        <begin position="700"/>
        <end position="724"/>
    </location>
</feature>
<feature type="compositionally biased region" description="Pro residues" evidence="1">
    <location>
        <begin position="96"/>
        <end position="112"/>
    </location>
</feature>
<evidence type="ECO:0000256" key="1">
    <source>
        <dbReference type="SAM" id="MobiDB-lite"/>
    </source>
</evidence>
<dbReference type="EMBL" id="KV448373">
    <property type="protein sequence ID" value="OAX37089.1"/>
    <property type="molecule type" value="Genomic_DNA"/>
</dbReference>
<feature type="compositionally biased region" description="Polar residues" evidence="1">
    <location>
        <begin position="855"/>
        <end position="871"/>
    </location>
</feature>
<dbReference type="Proteomes" id="UP000092154">
    <property type="component" value="Unassembled WGS sequence"/>
</dbReference>
<evidence type="ECO:0000313" key="4">
    <source>
        <dbReference type="Proteomes" id="UP000092154"/>
    </source>
</evidence>
<reference evidence="3 4" key="1">
    <citation type="submission" date="2016-06" db="EMBL/GenBank/DDBJ databases">
        <title>Comparative genomics of the ectomycorrhizal sister species Rhizopogon vinicolor and Rhizopogon vesiculosus (Basidiomycota: Boletales) reveals a divergence of the mating type B locus.</title>
        <authorList>
            <consortium name="DOE Joint Genome Institute"/>
            <person name="Mujic A.B."/>
            <person name="Kuo A."/>
            <person name="Tritt A."/>
            <person name="Lipzen A."/>
            <person name="Chen C."/>
            <person name="Johnson J."/>
            <person name="Sharma A."/>
            <person name="Barry K."/>
            <person name="Grigoriev I.V."/>
            <person name="Spatafora J.W."/>
        </authorList>
    </citation>
    <scope>NUCLEOTIDE SEQUENCE [LARGE SCALE GENOMIC DNA]</scope>
    <source>
        <strain evidence="3 4">AM-OR11-026</strain>
    </source>
</reference>
<feature type="compositionally biased region" description="Low complexity" evidence="1">
    <location>
        <begin position="183"/>
        <end position="193"/>
    </location>
</feature>
<name>A0A1B7MWW7_9AGAM</name>
<dbReference type="PANTHER" id="PTHR43591">
    <property type="entry name" value="METHYLTRANSFERASE"/>
    <property type="match status" value="1"/>
</dbReference>
<feature type="compositionally biased region" description="Low complexity" evidence="1">
    <location>
        <begin position="33"/>
        <end position="53"/>
    </location>
</feature>
<feature type="region of interest" description="Disordered" evidence="1">
    <location>
        <begin position="364"/>
        <end position="387"/>
    </location>
</feature>
<feature type="region of interest" description="Disordered" evidence="1">
    <location>
        <begin position="579"/>
        <end position="736"/>
    </location>
</feature>
<dbReference type="Pfam" id="PF13649">
    <property type="entry name" value="Methyltransf_25"/>
    <property type="match status" value="1"/>
</dbReference>
<feature type="region of interest" description="Disordered" evidence="1">
    <location>
        <begin position="844"/>
        <end position="912"/>
    </location>
</feature>
<accession>A0A1B7MWW7</accession>
<feature type="compositionally biased region" description="Low complexity" evidence="1">
    <location>
        <begin position="613"/>
        <end position="623"/>
    </location>
</feature>
<evidence type="ECO:0000313" key="3">
    <source>
        <dbReference type="EMBL" id="OAX37089.1"/>
    </source>
</evidence>
<dbReference type="InterPro" id="IPR029063">
    <property type="entry name" value="SAM-dependent_MTases_sf"/>
</dbReference>
<feature type="domain" description="Methyltransferase" evidence="2">
    <location>
        <begin position="465"/>
        <end position="562"/>
    </location>
</feature>
<proteinExistence type="predicted"/>
<sequence length="1169" mass="127912">MLAPFPMGLRATNPRPKNVQAAPPTMPVHHSRTPSPALSTSSTDSDDSMSLLSIGDLPPFSNRPTYYEQAAAPARPPRNPERLKEYVPFIHRRPEPAPAPYPPPSAPLPPLPAITTPPVHSLDQYPPPPAEQYHILTHPYSTQLLVDSDSPALNSRKELTPSPLSLYNRSPPPPPTQPPPSSPTTSVTSLPNTRLRSTTHPQPNPRPKVHFSHSPPDGLSHPLAHPHPNKSHTMYPTPGGLSPWSARPQLTESVGTVTEQDRESRHRSSRFTISSLSSSISVAAHPSQSSEDPTSNSHLAHRGPVGVPLRRAGPGALVSRSGSLSHTNGKARTQVRPRLVPSHPFTHSRLVFVQALPISTSPHSAFTLTSDSDSDDAPATRHHHTAPPSDAALVLNVHGGLDISSRMHHHFKWKEVPYPRSYERGILDLDILDMLLTRQMSGGSLTWHVFPPSWNVPVQGALKKVLDIGCGNGAWVIEAAKCWKGCEVVGLDVVSLHPNLARVSRDKDVAKRVSWVQANFLEELPFCNDEFDFVHVKRIARGVPEDKWNHLFEEIIRVMKPGAAFEVVEEDLSFPGWPEHDGSEVGTLRSRRSNLSASHRDSYLSTQNHGVESSSSTSDSAQSGIVIVPKTEQDSKPPITIAIEPSSSSSSFVTVKHPSISLPTDTPILTSSPTDMHRSLSLRQPSPTPKAATSPKRPWTASSSVPFTSSTANTPTSPVSSASNIPPPPTPKMGKAARETLREPITAPFFVPSASPSSKSMTINPPRVQKKGSANAAVLFEPTTPPFFVPRNRSKASLVEDKEKDKGKGKEKEKGWSRTSIFWPGRKMSDVQVQVQMLEENENEGPVVGGLNEAGPSSQGNGSMPPQSQANGAPRVNGYAPNVNGSPPPHVNGNGLSPANGMPQAQVEVPQDPRDHSILERIYTEMHEERFINLSPLSLLADAVGMWFENVRTHPPIVFRFPPSRETSYNMCSANTPGSSTGTKDRDTRNANPIISLDGLRNGASPYASLDASTQTQIRARLPNPALDIDLRSLNLHLALRVKEIAACAEAMWEWVEEFQRKRMREEGVYARILELTRAQFDELVLRFELDMREHMGLGSVLEDRFNWTVIPGPTPQEKRFFDTACEKWDAYQRLVGGGACAVPHPATRLSRSLRVFVAWKSAVPHAQL</sequence>
<feature type="compositionally biased region" description="Low complexity" evidence="1">
    <location>
        <begin position="844"/>
        <end position="853"/>
    </location>
</feature>
<keyword evidence="4" id="KW-1185">Reference proteome</keyword>
<dbReference type="CDD" id="cd02440">
    <property type="entry name" value="AdoMet_MTases"/>
    <property type="match status" value="1"/>
</dbReference>
<feature type="compositionally biased region" description="Polar residues" evidence="1">
    <location>
        <begin position="593"/>
        <end position="612"/>
    </location>
</feature>
<feature type="compositionally biased region" description="Polar residues" evidence="1">
    <location>
        <begin position="248"/>
        <end position="258"/>
    </location>
</feature>
<dbReference type="GO" id="GO:0008168">
    <property type="term" value="F:methyltransferase activity"/>
    <property type="evidence" value="ECO:0007669"/>
    <property type="project" value="TreeGrafter"/>
</dbReference>
<dbReference type="SUPFAM" id="SSF53335">
    <property type="entry name" value="S-adenosyl-L-methionine-dependent methyltransferases"/>
    <property type="match status" value="1"/>
</dbReference>
<feature type="compositionally biased region" description="Low complexity" evidence="1">
    <location>
        <begin position="270"/>
        <end position="290"/>
    </location>
</feature>
<dbReference type="STRING" id="1314800.A0A1B7MWW7"/>
<dbReference type="PANTHER" id="PTHR43591:SF24">
    <property type="entry name" value="2-METHOXY-6-POLYPRENYL-1,4-BENZOQUINOL METHYLASE, MITOCHONDRIAL"/>
    <property type="match status" value="1"/>
</dbReference>
<protein>
    <recommendedName>
        <fullName evidence="2">Methyltransferase domain-containing protein</fullName>
    </recommendedName>
</protein>
<gene>
    <name evidence="3" type="ORF">K503DRAFT_256897</name>
</gene>
<dbReference type="Gene3D" id="3.40.50.150">
    <property type="entry name" value="Vaccinia Virus protein VP39"/>
    <property type="match status" value="1"/>
</dbReference>
<organism evidence="3 4">
    <name type="scientific">Rhizopogon vinicolor AM-OR11-026</name>
    <dbReference type="NCBI Taxonomy" id="1314800"/>
    <lineage>
        <taxon>Eukaryota</taxon>
        <taxon>Fungi</taxon>
        <taxon>Dikarya</taxon>
        <taxon>Basidiomycota</taxon>
        <taxon>Agaricomycotina</taxon>
        <taxon>Agaricomycetes</taxon>
        <taxon>Agaricomycetidae</taxon>
        <taxon>Boletales</taxon>
        <taxon>Suillineae</taxon>
        <taxon>Rhizopogonaceae</taxon>
        <taxon>Rhizopogon</taxon>
    </lineage>
</organism>
<feature type="compositionally biased region" description="Pro residues" evidence="1">
    <location>
        <begin position="170"/>
        <end position="182"/>
    </location>
</feature>